<reference evidence="1" key="1">
    <citation type="submission" date="2019-11" db="EMBL/GenBank/DDBJ databases">
        <title>The nuclear and mitochondrial genomes of Frieseomelitta varia - a highly eusocial stingless bee (Meliponini) with a permanently sterile worker caste.</title>
        <authorList>
            <person name="Freitas F.C.P."/>
            <person name="Lourenco A.P."/>
            <person name="Nunes F.M.F."/>
            <person name="Paschoal A.R."/>
            <person name="Abreu F.C.P."/>
            <person name="Barbin F.O."/>
            <person name="Bataglia L."/>
            <person name="Cardoso-Junior C.A.M."/>
            <person name="Cervoni M.S."/>
            <person name="Silva S.R."/>
            <person name="Dalarmi F."/>
            <person name="Del Lama M.A."/>
            <person name="Depintor T.S."/>
            <person name="Ferreira K.M."/>
            <person name="Goria P.S."/>
            <person name="Jaskot M.C."/>
            <person name="Lago D.C."/>
            <person name="Luna-Lucena D."/>
            <person name="Moda L.M."/>
            <person name="Nascimento L."/>
            <person name="Pedrino M."/>
            <person name="Rabico F.O."/>
            <person name="Sanches F.C."/>
            <person name="Santos D.E."/>
            <person name="Santos C.G."/>
            <person name="Vieira J."/>
            <person name="Lopes T.F."/>
            <person name="Barchuk A.R."/>
            <person name="Hartfelder K."/>
            <person name="Simoes Z.L.P."/>
            <person name="Bitondi M.M.G."/>
            <person name="Pinheiro D.G."/>
        </authorList>
    </citation>
    <scope>NUCLEOTIDE SEQUENCE</scope>
    <source>
        <strain evidence="1">USP_RPSP 00005682</strain>
        <tissue evidence="1">Whole individual</tissue>
    </source>
</reference>
<dbReference type="EMBL" id="WNWW01000318">
    <property type="protein sequence ID" value="KAF3426420.1"/>
    <property type="molecule type" value="Genomic_DNA"/>
</dbReference>
<gene>
    <name evidence="1" type="ORF">E2986_10811</name>
</gene>
<name>A0A833RZG6_9HYME</name>
<sequence>MHRVPLIIINSETSLTSDASFLNLLILKRTELRLSRHPKCTFRKVRIDVPLETSVQNNYDPFIMVDLVAETIFQYPHARIFDDVVETRLQKTNSVVRKWGSTLHKLRAFMNVHLGKGSVWRLKIETINQAEYAKIYFILLALTTGKVLQGESQYLRGNRSLPESTSFLEPDTISPSECIRL</sequence>
<accession>A0A833RZG6</accession>
<evidence type="ECO:0000313" key="2">
    <source>
        <dbReference type="Proteomes" id="UP000655588"/>
    </source>
</evidence>
<keyword evidence="2" id="KW-1185">Reference proteome</keyword>
<comment type="caution">
    <text evidence="1">The sequence shown here is derived from an EMBL/GenBank/DDBJ whole genome shotgun (WGS) entry which is preliminary data.</text>
</comment>
<proteinExistence type="predicted"/>
<dbReference type="Proteomes" id="UP000655588">
    <property type="component" value="Unassembled WGS sequence"/>
</dbReference>
<evidence type="ECO:0000313" key="1">
    <source>
        <dbReference type="EMBL" id="KAF3426420.1"/>
    </source>
</evidence>
<protein>
    <submittedName>
        <fullName evidence="1">Uncharacterized protein</fullName>
    </submittedName>
</protein>
<organism evidence="1 2">
    <name type="scientific">Frieseomelitta varia</name>
    <dbReference type="NCBI Taxonomy" id="561572"/>
    <lineage>
        <taxon>Eukaryota</taxon>
        <taxon>Metazoa</taxon>
        <taxon>Ecdysozoa</taxon>
        <taxon>Arthropoda</taxon>
        <taxon>Hexapoda</taxon>
        <taxon>Insecta</taxon>
        <taxon>Pterygota</taxon>
        <taxon>Neoptera</taxon>
        <taxon>Endopterygota</taxon>
        <taxon>Hymenoptera</taxon>
        <taxon>Apocrita</taxon>
        <taxon>Aculeata</taxon>
        <taxon>Apoidea</taxon>
        <taxon>Anthophila</taxon>
        <taxon>Apidae</taxon>
        <taxon>Frieseomelitta</taxon>
    </lineage>
</organism>
<dbReference type="AlphaFoldDB" id="A0A833RZG6"/>